<name>A0AC61S9A2_9EURY</name>
<feature type="non-terminal residue" evidence="1">
    <location>
        <position position="1"/>
    </location>
</feature>
<organism evidence="1 2">
    <name type="scientific">Candidatus Methanomarinus sp</name>
    <dbReference type="NCBI Taxonomy" id="3386244"/>
    <lineage>
        <taxon>Archaea</taxon>
        <taxon>Methanobacteriati</taxon>
        <taxon>Methanobacteriota</taxon>
        <taxon>Stenosarchaea group</taxon>
        <taxon>Methanomicrobia</taxon>
        <taxon>Methanosarcinales</taxon>
        <taxon>ANME-2 cluster</taxon>
        <taxon>Candidatus Methanocomedenaceae</taxon>
        <taxon>Candidatus Methanomarinus</taxon>
    </lineage>
</organism>
<comment type="caution">
    <text evidence="1">The sequence shown here is derived from an EMBL/GenBank/DDBJ whole genome shotgun (WGS) entry which is preliminary data.</text>
</comment>
<proteinExistence type="predicted"/>
<protein>
    <submittedName>
        <fullName evidence="1">Uncharacterized protein</fullName>
    </submittedName>
</protein>
<evidence type="ECO:0000313" key="2">
    <source>
        <dbReference type="Proteomes" id="UP000315423"/>
    </source>
</evidence>
<dbReference type="EMBL" id="QYBA01000240">
    <property type="protein sequence ID" value="TKY91202.1"/>
    <property type="molecule type" value="Genomic_DNA"/>
</dbReference>
<accession>A0AC61S9A2</accession>
<sequence length="102" mass="11402">SGLDKYLDELTVVIINALKTLLPKDHHPVIGTKTSKKVGPDFDEIIYELMGQLDKGEGVQLAQLIDESGQSGLTEEQVYESVKNLMSEGKCYEPRIDILRRV</sequence>
<gene>
    <name evidence="1" type="ORF">C5S46_07070</name>
</gene>
<reference evidence="1" key="1">
    <citation type="submission" date="2018-09" db="EMBL/GenBank/DDBJ databases">
        <title>A genomic encyclopedia of anaerobic methanotrophic archaea.</title>
        <authorList>
            <person name="Skennerton C.T."/>
            <person name="Chadwick G.L."/>
            <person name="Laso-Perez R."/>
            <person name="Leu A.O."/>
            <person name="Speth D.R."/>
            <person name="Yu H."/>
            <person name="Morgan-Lang C."/>
            <person name="Hatzenpichler R."/>
            <person name="Goudeau D."/>
            <person name="Malmstrom R."/>
            <person name="Woyke T."/>
            <person name="Hallam S."/>
            <person name="Tyson G.W."/>
            <person name="Wegener G."/>
            <person name="Boetius A."/>
            <person name="Orphan V.J."/>
        </authorList>
    </citation>
    <scope>NUCLEOTIDE SEQUENCE</scope>
    <source>
        <strain evidence="1">CONS3730D10UFb2</strain>
    </source>
</reference>
<dbReference type="Proteomes" id="UP000315423">
    <property type="component" value="Unassembled WGS sequence"/>
</dbReference>
<evidence type="ECO:0000313" key="1">
    <source>
        <dbReference type="EMBL" id="TKY91202.1"/>
    </source>
</evidence>